<dbReference type="InterPro" id="IPR008949">
    <property type="entry name" value="Isoprenoid_synthase_dom_sf"/>
</dbReference>
<evidence type="ECO:0000313" key="2">
    <source>
        <dbReference type="Proteomes" id="UP000191672"/>
    </source>
</evidence>
<organism evidence="1 2">
    <name type="scientific">Penicillium antarcticum</name>
    <dbReference type="NCBI Taxonomy" id="416450"/>
    <lineage>
        <taxon>Eukaryota</taxon>
        <taxon>Fungi</taxon>
        <taxon>Dikarya</taxon>
        <taxon>Ascomycota</taxon>
        <taxon>Pezizomycotina</taxon>
        <taxon>Eurotiomycetes</taxon>
        <taxon>Eurotiomycetidae</taxon>
        <taxon>Eurotiales</taxon>
        <taxon>Aspergillaceae</taxon>
        <taxon>Penicillium</taxon>
    </lineage>
</organism>
<keyword evidence="2" id="KW-1185">Reference proteome</keyword>
<dbReference type="EMBL" id="MDYN01000038">
    <property type="protein sequence ID" value="OQD80164.1"/>
    <property type="molecule type" value="Genomic_DNA"/>
</dbReference>
<gene>
    <name evidence="1" type="ORF">PENANT_c038G11242</name>
</gene>
<proteinExistence type="predicted"/>
<sequence length="107" mass="12346">MPLYKEGFEGEEWNFVDNSAKTEGLTEMQFLRKLCKMTVDVVKRLRVLESANEEIQEALEAFIHEIFVVLLTQKRVDSLTCVFLWSLKPGNGLESCYECICDTSGFR</sequence>
<protein>
    <submittedName>
        <fullName evidence="1">Uncharacterized protein</fullName>
    </submittedName>
</protein>
<reference evidence="2" key="1">
    <citation type="journal article" date="2017" name="Nat. Microbiol.">
        <title>Global analysis of biosynthetic gene clusters reveals vast potential of secondary metabolite production in Penicillium species.</title>
        <authorList>
            <person name="Nielsen J.C."/>
            <person name="Grijseels S."/>
            <person name="Prigent S."/>
            <person name="Ji B."/>
            <person name="Dainat J."/>
            <person name="Nielsen K.F."/>
            <person name="Frisvad J.C."/>
            <person name="Workman M."/>
            <person name="Nielsen J."/>
        </authorList>
    </citation>
    <scope>NUCLEOTIDE SEQUENCE [LARGE SCALE GENOMIC DNA]</scope>
    <source>
        <strain evidence="2">IBT 31811</strain>
    </source>
</reference>
<accession>A0A1V6PT22</accession>
<dbReference type="Gene3D" id="1.10.600.10">
    <property type="entry name" value="Farnesyl Diphosphate Synthase"/>
    <property type="match status" value="1"/>
</dbReference>
<dbReference type="STRING" id="416450.A0A1V6PT22"/>
<dbReference type="AlphaFoldDB" id="A0A1V6PT22"/>
<dbReference type="Proteomes" id="UP000191672">
    <property type="component" value="Unassembled WGS sequence"/>
</dbReference>
<comment type="caution">
    <text evidence="1">The sequence shown here is derived from an EMBL/GenBank/DDBJ whole genome shotgun (WGS) entry which is preliminary data.</text>
</comment>
<evidence type="ECO:0000313" key="1">
    <source>
        <dbReference type="EMBL" id="OQD80164.1"/>
    </source>
</evidence>
<name>A0A1V6PT22_9EURO</name>